<evidence type="ECO:0000313" key="2">
    <source>
        <dbReference type="Proteomes" id="UP001055439"/>
    </source>
</evidence>
<dbReference type="Proteomes" id="UP001055439">
    <property type="component" value="Chromosome 1"/>
</dbReference>
<sequence>MCCLTSILWNAKPEAPEEFALVHVHQTWLDGYAAEDQTTAGFGCPFVGCKLLRTSLKLIEVVCSLCSRGRFLVLAWNRHKRKHMHGSRLRTERAAAAARVPSCVETAQGESKSTFSSSVLFSRTCRVNAAGGTAADRSRRSDV</sequence>
<proteinExistence type="predicted"/>
<protein>
    <submittedName>
        <fullName evidence="1">Uncharacterized protein</fullName>
    </submittedName>
</protein>
<gene>
    <name evidence="1" type="ORF">MUK42_36745</name>
</gene>
<dbReference type="AlphaFoldDB" id="A0A9E7JDG9"/>
<dbReference type="EMBL" id="CP097502">
    <property type="protein sequence ID" value="URD77100.1"/>
    <property type="molecule type" value="Genomic_DNA"/>
</dbReference>
<organism evidence="1 2">
    <name type="scientific">Musa troglodytarum</name>
    <name type="common">fe'i banana</name>
    <dbReference type="NCBI Taxonomy" id="320322"/>
    <lineage>
        <taxon>Eukaryota</taxon>
        <taxon>Viridiplantae</taxon>
        <taxon>Streptophyta</taxon>
        <taxon>Embryophyta</taxon>
        <taxon>Tracheophyta</taxon>
        <taxon>Spermatophyta</taxon>
        <taxon>Magnoliopsida</taxon>
        <taxon>Liliopsida</taxon>
        <taxon>Zingiberales</taxon>
        <taxon>Musaceae</taxon>
        <taxon>Musa</taxon>
    </lineage>
</organism>
<accession>A0A9E7JDG9</accession>
<reference evidence="1" key="1">
    <citation type="submission" date="2022-05" db="EMBL/GenBank/DDBJ databases">
        <title>The Musa troglodytarum L. genome provides insights into the mechanism of non-climacteric behaviour and enrichment of carotenoids.</title>
        <authorList>
            <person name="Wang J."/>
        </authorList>
    </citation>
    <scope>NUCLEOTIDE SEQUENCE</scope>
    <source>
        <tissue evidence="1">Leaf</tissue>
    </source>
</reference>
<keyword evidence="2" id="KW-1185">Reference proteome</keyword>
<name>A0A9E7JDG9_9LILI</name>
<evidence type="ECO:0000313" key="1">
    <source>
        <dbReference type="EMBL" id="URD77100.1"/>
    </source>
</evidence>